<evidence type="ECO:0000256" key="4">
    <source>
        <dbReference type="RuleBase" id="RU362073"/>
    </source>
</evidence>
<proteinExistence type="inferred from homology"/>
<keyword evidence="7" id="KW-0282">Flagellum</keyword>
<keyword evidence="3 4" id="KW-0975">Bacterial flagellum</keyword>
<comment type="similarity">
    <text evidence="1 4">Belongs to the bacterial flagellin family.</text>
</comment>
<protein>
    <recommendedName>
        <fullName evidence="2 4">Flagellin</fullName>
    </recommendedName>
</protein>
<organism evidence="7 8">
    <name type="scientific">Selenomonas artemidis F0399</name>
    <dbReference type="NCBI Taxonomy" id="749551"/>
    <lineage>
        <taxon>Bacteria</taxon>
        <taxon>Bacillati</taxon>
        <taxon>Bacillota</taxon>
        <taxon>Negativicutes</taxon>
        <taxon>Selenomonadales</taxon>
        <taxon>Selenomonadaceae</taxon>
        <taxon>Selenomonas</taxon>
    </lineage>
</organism>
<dbReference type="InterPro" id="IPR046358">
    <property type="entry name" value="Flagellin_C"/>
</dbReference>
<dbReference type="PANTHER" id="PTHR42792:SF2">
    <property type="entry name" value="FLAGELLIN"/>
    <property type="match status" value="1"/>
</dbReference>
<sequence length="472" mass="50377">MRDKIKRKSSFREAVFMAMVVKNNISAVNTLNTLNKNQSGLSKSLEKVSSGMKINSAGDDASGMAISERMRVQVRALDQDNANTNNGNALMRTAQGAVQSTIEILKTLKEKAINAANDTNTDEDRALIQKEVDKLIDQIDDNALTTYNGKYLIDGSHNMSVNGDAGQGTYSSFTNMSLATNTTSITRLTNLVRRDGNPVGIHPTDSLTASWTRNGVTYTGTLNPVGTNDLAAAINIITNTDASYYSRTSKVGIDEYGKEVHTPDNQPAITIRASNPGVNGQISGVTFAVKDRNGHMRNEVNAVLDAFKETVRAQNPSPDNALTLQTGTRANQATKVGFTDMRSVALGLQSDNGAVWHGGTLPAGVDVVGRGPKIQVTTKEAANAAINVFENALIKATDQAVAIGAVQTRLGYTSSNLTVASENVQASESTIRDSDMAKEMTAYTKHNVLTQASQAMLAQANQNSSSVLSLLK</sequence>
<comment type="function">
    <text evidence="4">Flagellin is the subunit protein which polymerizes to form the filaments of bacterial flagella.</text>
</comment>
<name>E7N2G3_9FIRM</name>
<evidence type="ECO:0000256" key="3">
    <source>
        <dbReference type="ARBA" id="ARBA00023143"/>
    </source>
</evidence>
<dbReference type="GO" id="GO:0009288">
    <property type="term" value="C:bacterial-type flagellum"/>
    <property type="evidence" value="ECO:0007669"/>
    <property type="project" value="UniProtKB-SubCell"/>
</dbReference>
<dbReference type="InterPro" id="IPR042187">
    <property type="entry name" value="Flagellin_C_sub2"/>
</dbReference>
<dbReference type="AlphaFoldDB" id="E7N2G3"/>
<reference evidence="7 8" key="1">
    <citation type="submission" date="2010-08" db="EMBL/GenBank/DDBJ databases">
        <authorList>
            <person name="Weinstock G."/>
            <person name="Sodergren E."/>
            <person name="Clifton S."/>
            <person name="Fulton L."/>
            <person name="Fulton B."/>
            <person name="Courtney L."/>
            <person name="Fronick C."/>
            <person name="Harrison M."/>
            <person name="Strong C."/>
            <person name="Farmer C."/>
            <person name="Delahaunty K."/>
            <person name="Markovic C."/>
            <person name="Hall O."/>
            <person name="Minx P."/>
            <person name="Tomlinson C."/>
            <person name="Mitreva M."/>
            <person name="Hou S."/>
            <person name="Chen J."/>
            <person name="Wollam A."/>
            <person name="Pepin K.H."/>
            <person name="Johnson M."/>
            <person name="Bhonagiri V."/>
            <person name="Zhang X."/>
            <person name="Suruliraj S."/>
            <person name="Warren W."/>
            <person name="Chinwalla A."/>
            <person name="Mardis E.R."/>
            <person name="Wilson R.K."/>
        </authorList>
    </citation>
    <scope>NUCLEOTIDE SEQUENCE [LARGE SCALE GENOMIC DNA]</scope>
    <source>
        <strain evidence="7 8">F0399</strain>
    </source>
</reference>
<keyword evidence="7" id="KW-0969">Cilium</keyword>
<gene>
    <name evidence="7" type="ORF">HMPREF9555_01179</name>
</gene>
<evidence type="ECO:0000256" key="2">
    <source>
        <dbReference type="ARBA" id="ARBA00020110"/>
    </source>
</evidence>
<keyword evidence="4" id="KW-0964">Secreted</keyword>
<dbReference type="Pfam" id="PF00700">
    <property type="entry name" value="Flagellin_C"/>
    <property type="match status" value="1"/>
</dbReference>
<dbReference type="EMBL" id="AECV01000019">
    <property type="protein sequence ID" value="EFW29641.1"/>
    <property type="molecule type" value="Genomic_DNA"/>
</dbReference>
<dbReference type="HOGENOM" id="CLU_011142_3_2_9"/>
<dbReference type="Gene3D" id="1.20.1330.10">
    <property type="entry name" value="f41 fragment of flagellin, N-terminal domain"/>
    <property type="match status" value="2"/>
</dbReference>
<dbReference type="SUPFAM" id="SSF64518">
    <property type="entry name" value="Phase 1 flagellin"/>
    <property type="match status" value="1"/>
</dbReference>
<dbReference type="GO" id="GO:0005198">
    <property type="term" value="F:structural molecule activity"/>
    <property type="evidence" value="ECO:0007669"/>
    <property type="project" value="UniProtKB-UniRule"/>
</dbReference>
<keyword evidence="7" id="KW-0966">Cell projection</keyword>
<evidence type="ECO:0000313" key="8">
    <source>
        <dbReference type="Proteomes" id="UP000004633"/>
    </source>
</evidence>
<dbReference type="Gene3D" id="6.10.10.10">
    <property type="entry name" value="Flagellar export chaperone, C-terminal domain"/>
    <property type="match status" value="1"/>
</dbReference>
<evidence type="ECO:0000259" key="5">
    <source>
        <dbReference type="Pfam" id="PF00669"/>
    </source>
</evidence>
<evidence type="ECO:0000256" key="1">
    <source>
        <dbReference type="ARBA" id="ARBA00005709"/>
    </source>
</evidence>
<dbReference type="Pfam" id="PF00669">
    <property type="entry name" value="Flagellin_N"/>
    <property type="match status" value="1"/>
</dbReference>
<evidence type="ECO:0000313" key="7">
    <source>
        <dbReference type="EMBL" id="EFW29641.1"/>
    </source>
</evidence>
<dbReference type="PRINTS" id="PR00207">
    <property type="entry name" value="FLAGELLIN"/>
</dbReference>
<evidence type="ECO:0000259" key="6">
    <source>
        <dbReference type="Pfam" id="PF00700"/>
    </source>
</evidence>
<dbReference type="InterPro" id="IPR001492">
    <property type="entry name" value="Flagellin"/>
</dbReference>
<comment type="subcellular location">
    <subcellularLocation>
        <location evidence="4">Secreted</location>
    </subcellularLocation>
    <subcellularLocation>
        <location evidence="4">Bacterial flagellum</location>
    </subcellularLocation>
</comment>
<keyword evidence="8" id="KW-1185">Reference proteome</keyword>
<comment type="caution">
    <text evidence="7">The sequence shown here is derived from an EMBL/GenBank/DDBJ whole genome shotgun (WGS) entry which is preliminary data.</text>
</comment>
<dbReference type="STRING" id="749551.HMPREF9555_01179"/>
<dbReference type="InterPro" id="IPR001029">
    <property type="entry name" value="Flagellin_N"/>
</dbReference>
<dbReference type="GO" id="GO:0005576">
    <property type="term" value="C:extracellular region"/>
    <property type="evidence" value="ECO:0007669"/>
    <property type="project" value="UniProtKB-SubCell"/>
</dbReference>
<dbReference type="Proteomes" id="UP000004633">
    <property type="component" value="Unassembled WGS sequence"/>
</dbReference>
<feature type="domain" description="Flagellin N-terminal" evidence="5">
    <location>
        <begin position="21"/>
        <end position="156"/>
    </location>
</feature>
<dbReference type="PANTHER" id="PTHR42792">
    <property type="entry name" value="FLAGELLIN"/>
    <property type="match status" value="1"/>
</dbReference>
<accession>E7N2G3</accession>
<feature type="domain" description="Flagellin C-terminal" evidence="6">
    <location>
        <begin position="388"/>
        <end position="471"/>
    </location>
</feature>